<name>A0A371GLK0_MUCPR</name>
<evidence type="ECO:0000256" key="1">
    <source>
        <dbReference type="ARBA" id="ARBA00001931"/>
    </source>
</evidence>
<organism evidence="6 7">
    <name type="scientific">Mucuna pruriens</name>
    <name type="common">Velvet bean</name>
    <name type="synonym">Dolichos pruriens</name>
    <dbReference type="NCBI Taxonomy" id="157652"/>
    <lineage>
        <taxon>Eukaryota</taxon>
        <taxon>Viridiplantae</taxon>
        <taxon>Streptophyta</taxon>
        <taxon>Embryophyta</taxon>
        <taxon>Tracheophyta</taxon>
        <taxon>Spermatophyta</taxon>
        <taxon>Magnoliopsida</taxon>
        <taxon>eudicotyledons</taxon>
        <taxon>Gunneridae</taxon>
        <taxon>Pentapetalae</taxon>
        <taxon>rosids</taxon>
        <taxon>fabids</taxon>
        <taxon>Fabales</taxon>
        <taxon>Fabaceae</taxon>
        <taxon>Papilionoideae</taxon>
        <taxon>50 kb inversion clade</taxon>
        <taxon>NPAAA clade</taxon>
        <taxon>indigoferoid/millettioid clade</taxon>
        <taxon>Phaseoleae</taxon>
        <taxon>Mucuna</taxon>
    </lineage>
</organism>
<dbReference type="Pfam" id="PF13360">
    <property type="entry name" value="PQQ_2"/>
    <property type="match status" value="2"/>
</dbReference>
<keyword evidence="7" id="KW-1185">Reference proteome</keyword>
<dbReference type="Gene3D" id="2.140.10.10">
    <property type="entry name" value="Quinoprotein alcohol dehydrogenase-like superfamily"/>
    <property type="match status" value="1"/>
</dbReference>
<evidence type="ECO:0000256" key="3">
    <source>
        <dbReference type="ARBA" id="ARBA00023002"/>
    </source>
</evidence>
<sequence>MQVSLKYVPQIDIYLGNCHTISTLNSISPPKYTMHLSFSLLFFCVHAVIIFAAISDGLGQQSQDWLNHGGDLFNRRYAYKERKISPKTAPSLRLKWEFYAGKDISATPAIYDGNLYFPSWNGNIYAVKEVDGSLVWKQNLQNLTGLSATGRVRNVNWTVSRSTPTVAGNDLMIIGIYGPAVVIAVKSTTGELVWKTTLDHHPAAVITMSGTYYKGGFYVGISSLEVLEPVAECCEFRGSFVKLDARTGAISWKTFMLPDNNNTRGEYAGAAIWGSSPSIDAKRNHVYIGTGNLYSAPLRIRQCRERQINRTRPTQPDECVEPENHSDSILALDLDSGKIIWYCQLGGYDVWFFACSVPSDPNCPPLGDFPDSDFGECPMMLTTYINRTKKDIVVAVQKNGYAWALDRNNGNIVWYTEAGPHGLAGGGSWGAATDERRVYTNIVNSNARNFTLKPSNTNTTAGGWVAMDANNGRVLWSTANPSNSFANGPVSVANEVVFAGSPDRMGSIYAIDAKSGEILWSYQTGASVYGGMSISNGCIYVGHGYNVALGPIFNFTSGTSLFAFCV</sequence>
<comment type="caution">
    <text evidence="6">The sequence shown here is derived from an EMBL/GenBank/DDBJ whole genome shotgun (WGS) entry which is preliminary data.</text>
</comment>
<feature type="non-terminal residue" evidence="6">
    <location>
        <position position="1"/>
    </location>
</feature>
<gene>
    <name evidence="6" type="primary">pvadh</name>
    <name evidence="6" type="ORF">CR513_26865</name>
</gene>
<dbReference type="PANTHER" id="PTHR32303:SF10">
    <property type="entry name" value="OUTER MEMBRANE PROTEIN ASSEMBLY FACTOR BAMB"/>
    <property type="match status" value="1"/>
</dbReference>
<keyword evidence="3" id="KW-0560">Oxidoreductase</keyword>
<feature type="domain" description="Pyrrolo-quinoline quinone repeat" evidence="5">
    <location>
        <begin position="96"/>
        <end position="341"/>
    </location>
</feature>
<feature type="transmembrane region" description="Helical" evidence="4">
    <location>
        <begin position="32"/>
        <end position="54"/>
    </location>
</feature>
<evidence type="ECO:0000259" key="5">
    <source>
        <dbReference type="Pfam" id="PF13360"/>
    </source>
</evidence>
<dbReference type="AlphaFoldDB" id="A0A371GLK0"/>
<dbReference type="InterPro" id="IPR018391">
    <property type="entry name" value="PQQ_b-propeller_rpt"/>
</dbReference>
<feature type="domain" description="Pyrrolo-quinoline quinone repeat" evidence="5">
    <location>
        <begin position="463"/>
        <end position="542"/>
    </location>
</feature>
<accession>A0A371GLK0</accession>
<dbReference type="OrthoDB" id="416253at2759"/>
<evidence type="ECO:0000313" key="7">
    <source>
        <dbReference type="Proteomes" id="UP000257109"/>
    </source>
</evidence>
<dbReference type="STRING" id="157652.A0A371GLK0"/>
<reference evidence="6" key="1">
    <citation type="submission" date="2018-05" db="EMBL/GenBank/DDBJ databases">
        <title>Draft genome of Mucuna pruriens seed.</title>
        <authorList>
            <person name="Nnadi N.E."/>
            <person name="Vos R."/>
            <person name="Hasami M.H."/>
            <person name="Devisetty U.K."/>
            <person name="Aguiy J.C."/>
        </authorList>
    </citation>
    <scope>NUCLEOTIDE SEQUENCE [LARGE SCALE GENOMIC DNA]</scope>
    <source>
        <strain evidence="6">JCA_2017</strain>
    </source>
</reference>
<dbReference type="GO" id="GO:0016491">
    <property type="term" value="F:oxidoreductase activity"/>
    <property type="evidence" value="ECO:0007669"/>
    <property type="project" value="UniProtKB-KW"/>
</dbReference>
<dbReference type="Proteomes" id="UP000257109">
    <property type="component" value="Unassembled WGS sequence"/>
</dbReference>
<dbReference type="SUPFAM" id="SSF50998">
    <property type="entry name" value="Quinoprotein alcohol dehydrogenase-like"/>
    <property type="match status" value="1"/>
</dbReference>
<dbReference type="InterPro" id="IPR002372">
    <property type="entry name" value="PQQ_rpt_dom"/>
</dbReference>
<evidence type="ECO:0000256" key="4">
    <source>
        <dbReference type="SAM" id="Phobius"/>
    </source>
</evidence>
<dbReference type="EMBL" id="QJKJ01005186">
    <property type="protein sequence ID" value="RDX91183.1"/>
    <property type="molecule type" value="Genomic_DNA"/>
</dbReference>
<keyword evidence="4" id="KW-0812">Transmembrane</keyword>
<keyword evidence="4" id="KW-0472">Membrane</keyword>
<comment type="similarity">
    <text evidence="2">Belongs to the bacterial PQQ dehydrogenase family.</text>
</comment>
<evidence type="ECO:0000313" key="6">
    <source>
        <dbReference type="EMBL" id="RDX91183.1"/>
    </source>
</evidence>
<comment type="cofactor">
    <cofactor evidence="1">
        <name>pyrroloquinoline quinone</name>
        <dbReference type="ChEBI" id="CHEBI:58442"/>
    </cofactor>
</comment>
<keyword evidence="4" id="KW-1133">Transmembrane helix</keyword>
<dbReference type="InterPro" id="IPR011047">
    <property type="entry name" value="Quinoprotein_ADH-like_sf"/>
</dbReference>
<evidence type="ECO:0000256" key="2">
    <source>
        <dbReference type="ARBA" id="ARBA00008156"/>
    </source>
</evidence>
<proteinExistence type="inferred from homology"/>
<dbReference type="SMART" id="SM00564">
    <property type="entry name" value="PQQ"/>
    <property type="match status" value="6"/>
</dbReference>
<dbReference type="PANTHER" id="PTHR32303">
    <property type="entry name" value="QUINOPROTEIN ALCOHOL DEHYDROGENASE (CYTOCHROME C)"/>
    <property type="match status" value="1"/>
</dbReference>
<protein>
    <submittedName>
        <fullName evidence="6">Pvadh</fullName>
    </submittedName>
</protein>